<dbReference type="RefSeq" id="WP_208079220.1">
    <property type="nucleotide sequence ID" value="NZ_CP071869.1"/>
</dbReference>
<keyword evidence="7 10" id="KW-0472">Membrane</keyword>
<evidence type="ECO:0000256" key="8">
    <source>
        <dbReference type="ARBA" id="ARBA00023170"/>
    </source>
</evidence>
<evidence type="ECO:0000256" key="10">
    <source>
        <dbReference type="PROSITE-ProRule" id="PRU01360"/>
    </source>
</evidence>
<evidence type="ECO:0000313" key="16">
    <source>
        <dbReference type="Proteomes" id="UP000663920"/>
    </source>
</evidence>
<evidence type="ECO:0000256" key="5">
    <source>
        <dbReference type="ARBA" id="ARBA00022729"/>
    </source>
</evidence>
<keyword evidence="3 10" id="KW-1134">Transmembrane beta strand</keyword>
<dbReference type="InterPro" id="IPR036942">
    <property type="entry name" value="Beta-barrel_TonB_sf"/>
</dbReference>
<gene>
    <name evidence="15" type="ORF">J3359_02725</name>
</gene>
<comment type="subcellular location">
    <subcellularLocation>
        <location evidence="1 10">Cell outer membrane</location>
        <topology evidence="1 10">Multi-pass membrane protein</topology>
    </subcellularLocation>
</comment>
<keyword evidence="2 10" id="KW-0813">Transport</keyword>
<dbReference type="InterPro" id="IPR012910">
    <property type="entry name" value="Plug_dom"/>
</dbReference>
<evidence type="ECO:0000313" key="15">
    <source>
        <dbReference type="EMBL" id="QTE23209.1"/>
    </source>
</evidence>
<evidence type="ECO:0000256" key="2">
    <source>
        <dbReference type="ARBA" id="ARBA00022448"/>
    </source>
</evidence>
<feature type="signal peptide" evidence="12">
    <location>
        <begin position="1"/>
        <end position="19"/>
    </location>
</feature>
<dbReference type="PANTHER" id="PTHR30069">
    <property type="entry name" value="TONB-DEPENDENT OUTER MEMBRANE RECEPTOR"/>
    <property type="match status" value="1"/>
</dbReference>
<comment type="similarity">
    <text evidence="10 11">Belongs to the TonB-dependent receptor family.</text>
</comment>
<evidence type="ECO:0000256" key="4">
    <source>
        <dbReference type="ARBA" id="ARBA00022692"/>
    </source>
</evidence>
<keyword evidence="4 10" id="KW-0812">Transmembrane</keyword>
<evidence type="ECO:0000256" key="11">
    <source>
        <dbReference type="RuleBase" id="RU003357"/>
    </source>
</evidence>
<dbReference type="PROSITE" id="PS52016">
    <property type="entry name" value="TONB_DEPENDENT_REC_3"/>
    <property type="match status" value="1"/>
</dbReference>
<dbReference type="InterPro" id="IPR000531">
    <property type="entry name" value="Beta-barrel_TonB"/>
</dbReference>
<dbReference type="PANTHER" id="PTHR30069:SF29">
    <property type="entry name" value="HEMOGLOBIN AND HEMOGLOBIN-HAPTOGLOBIN-BINDING PROTEIN 1-RELATED"/>
    <property type="match status" value="1"/>
</dbReference>
<protein>
    <submittedName>
        <fullName evidence="15">TonB-dependent receptor</fullName>
    </submittedName>
</protein>
<dbReference type="KEGG" id="pcea:J3359_02725"/>
<dbReference type="InterPro" id="IPR037066">
    <property type="entry name" value="Plug_dom_sf"/>
</dbReference>
<evidence type="ECO:0000256" key="6">
    <source>
        <dbReference type="ARBA" id="ARBA00023077"/>
    </source>
</evidence>
<dbReference type="Pfam" id="PF00593">
    <property type="entry name" value="TonB_dep_Rec_b-barrel"/>
    <property type="match status" value="1"/>
</dbReference>
<keyword evidence="6 11" id="KW-0798">TonB box</keyword>
<evidence type="ECO:0000256" key="9">
    <source>
        <dbReference type="ARBA" id="ARBA00023237"/>
    </source>
</evidence>
<dbReference type="GO" id="GO:0015344">
    <property type="term" value="F:siderophore uptake transmembrane transporter activity"/>
    <property type="evidence" value="ECO:0007669"/>
    <property type="project" value="TreeGrafter"/>
</dbReference>
<dbReference type="EMBL" id="CP071869">
    <property type="protein sequence ID" value="QTE23209.1"/>
    <property type="molecule type" value="Genomic_DNA"/>
</dbReference>
<feature type="chain" id="PRO_5037447318" evidence="12">
    <location>
        <begin position="20"/>
        <end position="623"/>
    </location>
</feature>
<reference evidence="15 16" key="1">
    <citation type="submission" date="2021-03" db="EMBL/GenBank/DDBJ databases">
        <title>Complete genome of Polaribacter_sp.SM13.</title>
        <authorList>
            <person name="Jeong S.W."/>
            <person name="Bae J.W."/>
        </authorList>
    </citation>
    <scope>NUCLEOTIDE SEQUENCE [LARGE SCALE GENOMIC DNA]</scope>
    <source>
        <strain evidence="15 16">SM13</strain>
    </source>
</reference>
<evidence type="ECO:0000259" key="13">
    <source>
        <dbReference type="Pfam" id="PF00593"/>
    </source>
</evidence>
<evidence type="ECO:0000256" key="7">
    <source>
        <dbReference type="ARBA" id="ARBA00023136"/>
    </source>
</evidence>
<keyword evidence="16" id="KW-1185">Reference proteome</keyword>
<organism evidence="15 16">
    <name type="scientific">Polaribacter cellanae</name>
    <dbReference type="NCBI Taxonomy" id="2818493"/>
    <lineage>
        <taxon>Bacteria</taxon>
        <taxon>Pseudomonadati</taxon>
        <taxon>Bacteroidota</taxon>
        <taxon>Flavobacteriia</taxon>
        <taxon>Flavobacteriales</taxon>
        <taxon>Flavobacteriaceae</taxon>
    </lineage>
</organism>
<dbReference type="GO" id="GO:0044718">
    <property type="term" value="P:siderophore transmembrane transport"/>
    <property type="evidence" value="ECO:0007669"/>
    <property type="project" value="TreeGrafter"/>
</dbReference>
<sequence length="623" mass="70891">MKKIIFFILLFGTASHLTAQNDSLRTILKEVIVVADKTLKKNSKGYKIITLKDSVLVKNTESFTTLLRFNAPIYLREYGAGGTSSASFRGTSASNTAVVWNGININSINNGQTGFNSLTVSLFDAINIRSGGGSIEYGSGAIGGTVHLNDELSFKNKQTIDNQFVSSFGSYNTSNNLYKFNLSSQKLAVKLGISYNKSNNDYPLLKTDFRNSNGAYKNISFNAGLSYKLSNFSELNFYSTSYLGDRLFSGELPNPTSANEKYKDFNNRNLLVYNHQKGRFTNEVKIAFLTQEYHYYGDKNTDKFNFGKSNRYLINYQFGYKIPKINATINSFSEYESVFGKTDQINTKNRRQFSQSVIYNQNINNFFFFDTKIRKDFNSDFDVPFSYAMGIKVNTFKNISFRANGSKNYRVPTYNDLYWPGQGNPNLKPETALQSEFGVVFNTKNLSIDISGFYISAKDKIVWTPNGDPNRPGIWTPINLSKTMNKGIEFTLSYQKNFNKHFVNTTVNYSYTDAKNTETNNFLTFVPKHLLNGSLGYSYKGFSAFYQQLFTSKTFTTESNSNDFIIPSFFVSNLGADYMVLKTEKQQISIGLKVNNIFNELYFTQPRRPMPNRNFNFNINCKF</sequence>
<keyword evidence="9 10" id="KW-0998">Cell outer membrane</keyword>
<keyword evidence="8 15" id="KW-0675">Receptor</keyword>
<evidence type="ECO:0000259" key="14">
    <source>
        <dbReference type="Pfam" id="PF07715"/>
    </source>
</evidence>
<dbReference type="Pfam" id="PF07715">
    <property type="entry name" value="Plug"/>
    <property type="match status" value="1"/>
</dbReference>
<dbReference type="SUPFAM" id="SSF56935">
    <property type="entry name" value="Porins"/>
    <property type="match status" value="1"/>
</dbReference>
<feature type="domain" description="TonB-dependent receptor plug" evidence="14">
    <location>
        <begin position="59"/>
        <end position="145"/>
    </location>
</feature>
<keyword evidence="5 12" id="KW-0732">Signal</keyword>
<evidence type="ECO:0000256" key="1">
    <source>
        <dbReference type="ARBA" id="ARBA00004571"/>
    </source>
</evidence>
<dbReference type="Gene3D" id="2.170.130.10">
    <property type="entry name" value="TonB-dependent receptor, plug domain"/>
    <property type="match status" value="1"/>
</dbReference>
<accession>A0A975CPP4</accession>
<dbReference type="AlphaFoldDB" id="A0A975CPP4"/>
<dbReference type="Proteomes" id="UP000663920">
    <property type="component" value="Chromosome"/>
</dbReference>
<dbReference type="InterPro" id="IPR039426">
    <property type="entry name" value="TonB-dep_rcpt-like"/>
</dbReference>
<name>A0A975CPP4_9FLAO</name>
<dbReference type="GO" id="GO:0009279">
    <property type="term" value="C:cell outer membrane"/>
    <property type="evidence" value="ECO:0007669"/>
    <property type="project" value="UniProtKB-SubCell"/>
</dbReference>
<feature type="domain" description="TonB-dependent receptor-like beta-barrel" evidence="13">
    <location>
        <begin position="170"/>
        <end position="597"/>
    </location>
</feature>
<evidence type="ECO:0000256" key="12">
    <source>
        <dbReference type="SAM" id="SignalP"/>
    </source>
</evidence>
<proteinExistence type="inferred from homology"/>
<evidence type="ECO:0000256" key="3">
    <source>
        <dbReference type="ARBA" id="ARBA00022452"/>
    </source>
</evidence>
<dbReference type="Gene3D" id="2.40.170.20">
    <property type="entry name" value="TonB-dependent receptor, beta-barrel domain"/>
    <property type="match status" value="1"/>
</dbReference>